<dbReference type="InterPro" id="IPR043827">
    <property type="entry name" value="DUF5804"/>
</dbReference>
<name>A0A9Q4KRZ6_9EURY</name>
<protein>
    <submittedName>
        <fullName evidence="1">DUF5804 family protein</fullName>
    </submittedName>
</protein>
<keyword evidence="2" id="KW-1185">Reference proteome</keyword>
<reference evidence="1" key="1">
    <citation type="submission" date="2022-01" db="EMBL/GenBank/DDBJ databases">
        <title>Draft genome of Methanogenium marinum DSM 15558.</title>
        <authorList>
            <person name="Chen S.-C."/>
            <person name="You Y.-T."/>
        </authorList>
    </citation>
    <scope>NUCLEOTIDE SEQUENCE</scope>
    <source>
        <strain evidence="1">DSM 15558</strain>
    </source>
</reference>
<accession>A0A9Q4KRZ6</accession>
<evidence type="ECO:0000313" key="1">
    <source>
        <dbReference type="EMBL" id="MDE4907103.1"/>
    </source>
</evidence>
<dbReference type="EMBL" id="JAKELO010000002">
    <property type="protein sequence ID" value="MDE4907103.1"/>
    <property type="molecule type" value="Genomic_DNA"/>
</dbReference>
<gene>
    <name evidence="1" type="ORF">L0665_00475</name>
</gene>
<dbReference type="AlphaFoldDB" id="A0A9Q4KRZ6"/>
<comment type="caution">
    <text evidence="1">The sequence shown here is derived from an EMBL/GenBank/DDBJ whole genome shotgun (WGS) entry which is preliminary data.</text>
</comment>
<organism evidence="1 2">
    <name type="scientific">Methanogenium marinum</name>
    <dbReference type="NCBI Taxonomy" id="348610"/>
    <lineage>
        <taxon>Archaea</taxon>
        <taxon>Methanobacteriati</taxon>
        <taxon>Methanobacteriota</taxon>
        <taxon>Stenosarchaea group</taxon>
        <taxon>Methanomicrobia</taxon>
        <taxon>Methanomicrobiales</taxon>
        <taxon>Methanomicrobiaceae</taxon>
        <taxon>Methanogenium</taxon>
    </lineage>
</organism>
<proteinExistence type="predicted"/>
<sequence length="147" mass="17034">MKVLLIQKEGTDLHSILLASETSREVLRFYHPKKTDWGVCMEVSTLGSALSIISEIKWYIQRYVSQPLCLLSNRIICTPAYAGIIYEREESVHDIWDWEILYGIKYHTVLDRMAVTPESPINEVTEFASGMDTTFRARCLEEELKKM</sequence>
<dbReference type="RefSeq" id="WP_274923768.1">
    <property type="nucleotide sequence ID" value="NZ_JAKELO010000002.1"/>
</dbReference>
<dbReference type="Proteomes" id="UP001143747">
    <property type="component" value="Unassembled WGS sequence"/>
</dbReference>
<evidence type="ECO:0000313" key="2">
    <source>
        <dbReference type="Proteomes" id="UP001143747"/>
    </source>
</evidence>
<dbReference type="Pfam" id="PF19120">
    <property type="entry name" value="DUF5804"/>
    <property type="match status" value="1"/>
</dbReference>